<feature type="transmembrane region" description="Helical" evidence="2">
    <location>
        <begin position="170"/>
        <end position="191"/>
    </location>
</feature>
<dbReference type="RefSeq" id="WP_137066226.1">
    <property type="nucleotide sequence ID" value="NZ_CP040748.1"/>
</dbReference>
<feature type="transmembrane region" description="Helical" evidence="2">
    <location>
        <begin position="113"/>
        <end position="131"/>
    </location>
</feature>
<reference evidence="3 4" key="1">
    <citation type="submission" date="2019-04" db="EMBL/GenBank/DDBJ databases">
        <authorList>
            <person name="Dong K."/>
        </authorList>
    </citation>
    <scope>NUCLEOTIDE SEQUENCE [LARGE SCALE GENOMIC DNA]</scope>
    <source>
        <strain evidence="4">dk3543</strain>
    </source>
</reference>
<sequence>MAISDDSRSSTRAGEPVRTDLGPAQHQSVGPVHGHPAPVVALRTYRFLRLSVLGLLTLLAVSVLREYRAAGGCWQGSISAYYFTPVQSVFVGTLVALGVVMIVLWGKTVVEDSLFNLAGMLTPIVAFVPTLDTNRCGLRDATGGLVTSRPEADSVIAGHTPAVVNNVSSYYTVLFVALLAIGVVGVVAHLWTRWAPVVEHATSYWLSWGAATALWAWGVWSFTNDRDDFLTGAHNASAIVMFILVIATIFAIGVHRLREDAHAGDAPERRWGIAYLLLGSAMVVGCLALWGLNVPVGDDSRLVLQLEVWLLAGFFVFWTLQTVDRWNEGAPPRTSTEVERGVGAP</sequence>
<feature type="transmembrane region" description="Helical" evidence="2">
    <location>
        <begin position="273"/>
        <end position="290"/>
    </location>
</feature>
<evidence type="ECO:0000256" key="1">
    <source>
        <dbReference type="SAM" id="MobiDB-lite"/>
    </source>
</evidence>
<evidence type="ECO:0000313" key="4">
    <source>
        <dbReference type="Proteomes" id="UP000307808"/>
    </source>
</evidence>
<protein>
    <recommendedName>
        <fullName evidence="5">DUF998 domain-containing protein</fullName>
    </recommendedName>
</protein>
<evidence type="ECO:0000256" key="2">
    <source>
        <dbReference type="SAM" id="Phobius"/>
    </source>
</evidence>
<proteinExistence type="predicted"/>
<name>A0A4U2YJQ9_9ACTN</name>
<feature type="transmembrane region" description="Helical" evidence="2">
    <location>
        <begin position="203"/>
        <end position="220"/>
    </location>
</feature>
<keyword evidence="4" id="KW-1185">Reference proteome</keyword>
<organism evidence="3 4">
    <name type="scientific">Nocardioides jishulii</name>
    <dbReference type="NCBI Taxonomy" id="2575440"/>
    <lineage>
        <taxon>Bacteria</taxon>
        <taxon>Bacillati</taxon>
        <taxon>Actinomycetota</taxon>
        <taxon>Actinomycetes</taxon>
        <taxon>Propionibacteriales</taxon>
        <taxon>Nocardioidaceae</taxon>
        <taxon>Nocardioides</taxon>
    </lineage>
</organism>
<keyword evidence="2" id="KW-0472">Membrane</keyword>
<dbReference type="AlphaFoldDB" id="A0A4U2YJQ9"/>
<evidence type="ECO:0008006" key="5">
    <source>
        <dbReference type="Google" id="ProtNLM"/>
    </source>
</evidence>
<feature type="region of interest" description="Disordered" evidence="1">
    <location>
        <begin position="1"/>
        <end position="32"/>
    </location>
</feature>
<comment type="caution">
    <text evidence="3">The sequence shown here is derived from an EMBL/GenBank/DDBJ whole genome shotgun (WGS) entry which is preliminary data.</text>
</comment>
<dbReference type="EMBL" id="SZPY01000003">
    <property type="protein sequence ID" value="TKI61378.1"/>
    <property type="molecule type" value="Genomic_DNA"/>
</dbReference>
<accession>A0A4U2YJQ9</accession>
<dbReference type="OrthoDB" id="9803163at2"/>
<feature type="transmembrane region" description="Helical" evidence="2">
    <location>
        <begin position="85"/>
        <end position="106"/>
    </location>
</feature>
<keyword evidence="2" id="KW-1133">Transmembrane helix</keyword>
<evidence type="ECO:0000313" key="3">
    <source>
        <dbReference type="EMBL" id="TKI61378.1"/>
    </source>
</evidence>
<feature type="transmembrane region" description="Helical" evidence="2">
    <location>
        <begin position="302"/>
        <end position="320"/>
    </location>
</feature>
<keyword evidence="2" id="KW-0812">Transmembrane</keyword>
<feature type="transmembrane region" description="Helical" evidence="2">
    <location>
        <begin position="47"/>
        <end position="65"/>
    </location>
</feature>
<dbReference type="Proteomes" id="UP000307808">
    <property type="component" value="Unassembled WGS sequence"/>
</dbReference>
<feature type="transmembrane region" description="Helical" evidence="2">
    <location>
        <begin position="232"/>
        <end position="252"/>
    </location>
</feature>
<gene>
    <name evidence="3" type="ORF">FC770_11240</name>
</gene>